<evidence type="ECO:0000313" key="2">
    <source>
        <dbReference type="EMBL" id="KAL0832886.1"/>
    </source>
</evidence>
<reference evidence="2 3" key="1">
    <citation type="submission" date="2024-06" db="EMBL/GenBank/DDBJ databases">
        <title>A chromosome-level genome assembly of beet webworm, Loxostege sticticalis.</title>
        <authorList>
            <person name="Zhang Y."/>
        </authorList>
    </citation>
    <scope>NUCLEOTIDE SEQUENCE [LARGE SCALE GENOMIC DNA]</scope>
    <source>
        <strain evidence="2">AQ028</strain>
        <tissue evidence="2">Male pupae</tissue>
    </source>
</reference>
<feature type="compositionally biased region" description="Polar residues" evidence="1">
    <location>
        <begin position="317"/>
        <end position="338"/>
    </location>
</feature>
<dbReference type="PANTHER" id="PTHR34239">
    <property type="entry name" value="APPLE DOMAIN-CONTAINING PROTEIN"/>
    <property type="match status" value="1"/>
</dbReference>
<organism evidence="2 3">
    <name type="scientific">Loxostege sticticalis</name>
    <name type="common">Beet webworm moth</name>
    <dbReference type="NCBI Taxonomy" id="481309"/>
    <lineage>
        <taxon>Eukaryota</taxon>
        <taxon>Metazoa</taxon>
        <taxon>Ecdysozoa</taxon>
        <taxon>Arthropoda</taxon>
        <taxon>Hexapoda</taxon>
        <taxon>Insecta</taxon>
        <taxon>Pterygota</taxon>
        <taxon>Neoptera</taxon>
        <taxon>Endopterygota</taxon>
        <taxon>Lepidoptera</taxon>
        <taxon>Glossata</taxon>
        <taxon>Ditrysia</taxon>
        <taxon>Pyraloidea</taxon>
        <taxon>Crambidae</taxon>
        <taxon>Pyraustinae</taxon>
        <taxon>Loxostege</taxon>
    </lineage>
</organism>
<name>A0ABD0T612_LOXSC</name>
<feature type="compositionally biased region" description="Basic and acidic residues" evidence="1">
    <location>
        <begin position="339"/>
        <end position="349"/>
    </location>
</feature>
<dbReference type="PANTHER" id="PTHR34239:SF2">
    <property type="entry name" value="TRANSPOSABLE ELEMENT P TRANSPOSASE_THAP9 CONSERVED DOMAIN-CONTAINING PROTEIN"/>
    <property type="match status" value="1"/>
</dbReference>
<proteinExistence type="predicted"/>
<gene>
    <name evidence="2" type="ORF">ABMA28_001035</name>
</gene>
<sequence>MGKRRYHDDEEDYLAHKMRKLQRKMAKVRRRRQKSSSSSDEISESDHYALSPEASIIADAPSQEPIPPDESKEPEIIELDPGPSEPLELAPEVLSMLGDAPEKEDVCGPSIHKDIACRWTEILKNGLKEESIKNALKSHELPENLRQIKAPKLNPEIKAAVNENVIKRDLIIAEKQNLLSCTITNIANILSSVLSENRGLEVTSDIIKSLSETGKLLCHLQYSETMTRKKFLLACLNKEVRDNIKDVKHDHMLFGEDLQEKLKSMKAISKAGAELRSVISKPKTVPKSKQHGETSRSLNWRGPPPPPPPPRRGAARQSSTAGGRKQQQPARRPANKQTTRLDNKAAYRR</sequence>
<evidence type="ECO:0000313" key="3">
    <source>
        <dbReference type="Proteomes" id="UP001549921"/>
    </source>
</evidence>
<dbReference type="Proteomes" id="UP001549921">
    <property type="component" value="Unassembled WGS sequence"/>
</dbReference>
<protein>
    <submittedName>
        <fullName evidence="2">Uncharacterized protein</fullName>
    </submittedName>
</protein>
<feature type="region of interest" description="Disordered" evidence="1">
    <location>
        <begin position="278"/>
        <end position="349"/>
    </location>
</feature>
<feature type="compositionally biased region" description="Basic residues" evidence="1">
    <location>
        <begin position="20"/>
        <end position="34"/>
    </location>
</feature>
<comment type="caution">
    <text evidence="2">The sequence shown here is derived from an EMBL/GenBank/DDBJ whole genome shotgun (WGS) entry which is preliminary data.</text>
</comment>
<evidence type="ECO:0000256" key="1">
    <source>
        <dbReference type="SAM" id="MobiDB-lite"/>
    </source>
</evidence>
<feature type="compositionally biased region" description="Pro residues" evidence="1">
    <location>
        <begin position="302"/>
        <end position="311"/>
    </location>
</feature>
<dbReference type="AlphaFoldDB" id="A0ABD0T612"/>
<feature type="region of interest" description="Disordered" evidence="1">
    <location>
        <begin position="20"/>
        <end position="88"/>
    </location>
</feature>
<accession>A0ABD0T612</accession>
<dbReference type="EMBL" id="JBEDNZ010000010">
    <property type="protein sequence ID" value="KAL0832886.1"/>
    <property type="molecule type" value="Genomic_DNA"/>
</dbReference>